<dbReference type="InterPro" id="IPR016143">
    <property type="entry name" value="Citrate_synth-like_sm_a-sub"/>
</dbReference>
<feature type="compositionally biased region" description="Low complexity" evidence="5">
    <location>
        <begin position="1"/>
        <end position="19"/>
    </location>
</feature>
<dbReference type="GO" id="GO:0005975">
    <property type="term" value="P:carbohydrate metabolic process"/>
    <property type="evidence" value="ECO:0007669"/>
    <property type="project" value="TreeGrafter"/>
</dbReference>
<dbReference type="InterPro" id="IPR002020">
    <property type="entry name" value="Citrate_synthase"/>
</dbReference>
<dbReference type="InterPro" id="IPR016142">
    <property type="entry name" value="Citrate_synth-like_lrg_a-sub"/>
</dbReference>
<evidence type="ECO:0000313" key="7">
    <source>
        <dbReference type="Proteomes" id="UP000542125"/>
    </source>
</evidence>
<dbReference type="Gene3D" id="1.10.580.10">
    <property type="entry name" value="Citrate Synthase, domain 1"/>
    <property type="match status" value="1"/>
</dbReference>
<dbReference type="Pfam" id="PF00285">
    <property type="entry name" value="Citrate_synt"/>
    <property type="match status" value="1"/>
</dbReference>
<evidence type="ECO:0000256" key="4">
    <source>
        <dbReference type="ARBA" id="ARBA00022679"/>
    </source>
</evidence>
<dbReference type="EC" id="2.3.3.16" evidence="3"/>
<evidence type="ECO:0000313" key="6">
    <source>
        <dbReference type="EMBL" id="NYE85375.1"/>
    </source>
</evidence>
<dbReference type="RefSeq" id="WP_179589332.1">
    <property type="nucleotide sequence ID" value="NZ_JACBYR010000002.1"/>
</dbReference>
<protein>
    <recommendedName>
        <fullName evidence="3">citrate synthase (unknown stereospecificity)</fullName>
        <ecNumber evidence="3">2.3.3.16</ecNumber>
    </recommendedName>
</protein>
<dbReference type="EMBL" id="JACBYR010000002">
    <property type="protein sequence ID" value="NYE85375.1"/>
    <property type="molecule type" value="Genomic_DNA"/>
</dbReference>
<keyword evidence="6" id="KW-0012">Acyltransferase</keyword>
<organism evidence="6 7">
    <name type="scientific">Pigmentiphaga litoralis</name>
    <dbReference type="NCBI Taxonomy" id="516702"/>
    <lineage>
        <taxon>Bacteria</taxon>
        <taxon>Pseudomonadati</taxon>
        <taxon>Pseudomonadota</taxon>
        <taxon>Betaproteobacteria</taxon>
        <taxon>Burkholderiales</taxon>
        <taxon>Alcaligenaceae</taxon>
        <taxon>Pigmentiphaga</taxon>
    </lineage>
</organism>
<dbReference type="UniPathway" id="UPA00223">
    <property type="reaction ID" value="UER00717"/>
</dbReference>
<dbReference type="AlphaFoldDB" id="A0A7Y9IYY0"/>
<dbReference type="NCBIfam" id="NF004868">
    <property type="entry name" value="PRK06224.1-5"/>
    <property type="match status" value="1"/>
</dbReference>
<evidence type="ECO:0000256" key="1">
    <source>
        <dbReference type="ARBA" id="ARBA00004751"/>
    </source>
</evidence>
<reference evidence="6 7" key="1">
    <citation type="submission" date="2020-07" db="EMBL/GenBank/DDBJ databases">
        <title>Genomic Encyclopedia of Type Strains, Phase IV (KMG-V): Genome sequencing to study the core and pangenomes of soil and plant-associated prokaryotes.</title>
        <authorList>
            <person name="Whitman W."/>
        </authorList>
    </citation>
    <scope>NUCLEOTIDE SEQUENCE [LARGE SCALE GENOMIC DNA]</scope>
    <source>
        <strain evidence="6 7">SAS40</strain>
    </source>
</reference>
<gene>
    <name evidence="6" type="ORF">FHW18_004682</name>
</gene>
<dbReference type="CDD" id="cd06100">
    <property type="entry name" value="CCL_ACL-C"/>
    <property type="match status" value="1"/>
</dbReference>
<dbReference type="PANTHER" id="PTHR11739">
    <property type="entry name" value="CITRATE SYNTHASE"/>
    <property type="match status" value="1"/>
</dbReference>
<dbReference type="Gene3D" id="1.10.230.10">
    <property type="entry name" value="Cytochrome P450-Terp, domain 2"/>
    <property type="match status" value="1"/>
</dbReference>
<sequence>MADTGPAADRATDTRPATRISTSDATSITVGGKDLINELIGEYSYTEMLYFLTCHRRPDAARVRVLDACLVTLMEHGLTPSAVIARLMADSVPGEPQVAIASGLLAIGSVFAGTTEQCAALLVDLQAEEAAGNTDALRLRAEAFRDSRSPIPGFGHATHKPDDPRAIRLFEVGRQAGVSGAHVETLQRFGAAVDAASGRHLTINATGAIAALLLEIGVPIAAMRSFSVVSRAGGLAGHLLEEAARPSARAIWRASKAAVRYEPPEQG</sequence>
<comment type="similarity">
    <text evidence="2">Belongs to the citrate synthase family.</text>
</comment>
<evidence type="ECO:0000256" key="3">
    <source>
        <dbReference type="ARBA" id="ARBA00012972"/>
    </source>
</evidence>
<feature type="region of interest" description="Disordered" evidence="5">
    <location>
        <begin position="1"/>
        <end position="20"/>
    </location>
</feature>
<evidence type="ECO:0000256" key="2">
    <source>
        <dbReference type="ARBA" id="ARBA00010566"/>
    </source>
</evidence>
<dbReference type="Proteomes" id="UP000542125">
    <property type="component" value="Unassembled WGS sequence"/>
</dbReference>
<dbReference type="GO" id="GO:0006099">
    <property type="term" value="P:tricarboxylic acid cycle"/>
    <property type="evidence" value="ECO:0007669"/>
    <property type="project" value="UniProtKB-UniPathway"/>
</dbReference>
<keyword evidence="7" id="KW-1185">Reference proteome</keyword>
<proteinExistence type="inferred from homology"/>
<dbReference type="GO" id="GO:0036440">
    <property type="term" value="F:citrate synthase activity"/>
    <property type="evidence" value="ECO:0007669"/>
    <property type="project" value="UniProtKB-EC"/>
</dbReference>
<dbReference type="GO" id="GO:0005829">
    <property type="term" value="C:cytosol"/>
    <property type="evidence" value="ECO:0007669"/>
    <property type="project" value="TreeGrafter"/>
</dbReference>
<evidence type="ECO:0000256" key="5">
    <source>
        <dbReference type="SAM" id="MobiDB-lite"/>
    </source>
</evidence>
<dbReference type="SUPFAM" id="SSF48256">
    <property type="entry name" value="Citrate synthase"/>
    <property type="match status" value="1"/>
</dbReference>
<comment type="caution">
    <text evidence="6">The sequence shown here is derived from an EMBL/GenBank/DDBJ whole genome shotgun (WGS) entry which is preliminary data.</text>
</comment>
<comment type="pathway">
    <text evidence="1">Carbohydrate metabolism; tricarboxylic acid cycle; isocitrate from oxaloacetate: step 1/2.</text>
</comment>
<name>A0A7Y9IYY0_9BURK</name>
<dbReference type="PANTHER" id="PTHR11739:SF4">
    <property type="entry name" value="CITRATE SYNTHASE, PEROXISOMAL"/>
    <property type="match status" value="1"/>
</dbReference>
<keyword evidence="4 6" id="KW-0808">Transferase</keyword>
<dbReference type="InterPro" id="IPR036969">
    <property type="entry name" value="Citrate_synthase_sf"/>
</dbReference>
<accession>A0A7Y9IYY0</accession>